<dbReference type="GO" id="GO:0022857">
    <property type="term" value="F:transmembrane transporter activity"/>
    <property type="evidence" value="ECO:0007669"/>
    <property type="project" value="UniProtKB-UniRule"/>
</dbReference>
<dbReference type="STRING" id="463040.CAL15_12515"/>
<accession>A0A1W6ZCV5</accession>
<comment type="function">
    <text evidence="9">Part of the tripartite ATP-independent periplasmic (TRAP) transport system.</text>
</comment>
<evidence type="ECO:0000256" key="8">
    <source>
        <dbReference type="ARBA" id="ARBA00038436"/>
    </source>
</evidence>
<dbReference type="InterPro" id="IPR055348">
    <property type="entry name" value="DctQ"/>
</dbReference>
<keyword evidence="2 9" id="KW-0813">Transport</keyword>
<evidence type="ECO:0000256" key="3">
    <source>
        <dbReference type="ARBA" id="ARBA00022475"/>
    </source>
</evidence>
<dbReference type="InterPro" id="IPR007387">
    <property type="entry name" value="TRAP_DctQ"/>
</dbReference>
<keyword evidence="5 9" id="KW-0812">Transmembrane</keyword>
<comment type="subunit">
    <text evidence="9">The complex comprises the extracytoplasmic solute receptor protein and the two transmembrane proteins.</text>
</comment>
<dbReference type="OrthoDB" id="9795655at2"/>
<protein>
    <recommendedName>
        <fullName evidence="9">TRAP transporter small permease protein</fullName>
    </recommendedName>
</protein>
<evidence type="ECO:0000256" key="2">
    <source>
        <dbReference type="ARBA" id="ARBA00022448"/>
    </source>
</evidence>
<proteinExistence type="inferred from homology"/>
<feature type="transmembrane region" description="Helical" evidence="9">
    <location>
        <begin position="140"/>
        <end position="164"/>
    </location>
</feature>
<feature type="transmembrane region" description="Helical" evidence="9">
    <location>
        <begin position="91"/>
        <end position="114"/>
    </location>
</feature>
<evidence type="ECO:0000256" key="6">
    <source>
        <dbReference type="ARBA" id="ARBA00022989"/>
    </source>
</evidence>
<gene>
    <name evidence="12" type="ORF">CAL15_12515</name>
</gene>
<feature type="domain" description="Tripartite ATP-independent periplasmic transporters DctQ component" evidence="11">
    <location>
        <begin position="29"/>
        <end position="160"/>
    </location>
</feature>
<keyword evidence="6 9" id="KW-1133">Transmembrane helix</keyword>
<dbReference type="AlphaFoldDB" id="A0A1W6ZCV5"/>
<keyword evidence="13" id="KW-1185">Reference proteome</keyword>
<comment type="similarity">
    <text evidence="8 9">Belongs to the TRAP transporter small permease family.</text>
</comment>
<sequence length="218" mass="24118">MQALLQLSRAIDALNALVGRVVAWLILAMVLISTANAFGRKFFHASSNAWLEIQWYMFGALFLLTAGYSLLRNDHVRVDIIAQRFSLRAQVRMEIFGILFFLLPGCGIIMWLAWPMFWESYASGEMSSNSGGLIRWPAKLLVPVGFMLLIAAALSHLIKCIGFLRGVCRDPRQREATPDEQALADEIAQRLKESGVPAASTDAGGRAGQVDAQNKKVH</sequence>
<evidence type="ECO:0000313" key="13">
    <source>
        <dbReference type="Proteomes" id="UP000194161"/>
    </source>
</evidence>
<dbReference type="PANTHER" id="PTHR35011">
    <property type="entry name" value="2,3-DIKETO-L-GULONATE TRAP TRANSPORTER SMALL PERMEASE PROTEIN YIAM"/>
    <property type="match status" value="1"/>
</dbReference>
<reference evidence="12 13" key="1">
    <citation type="submission" date="2017-05" db="EMBL/GenBank/DDBJ databases">
        <title>Complete and WGS of Bordetella genogroups.</title>
        <authorList>
            <person name="Spilker T."/>
            <person name="LiPuma J."/>
        </authorList>
    </citation>
    <scope>NUCLEOTIDE SEQUENCE [LARGE SCALE GENOMIC DNA]</scope>
    <source>
        <strain evidence="12 13">AU7206</strain>
    </source>
</reference>
<evidence type="ECO:0000256" key="5">
    <source>
        <dbReference type="ARBA" id="ARBA00022692"/>
    </source>
</evidence>
<dbReference type="PANTHER" id="PTHR35011:SF4">
    <property type="entry name" value="SLL1102 PROTEIN"/>
    <property type="match status" value="1"/>
</dbReference>
<keyword evidence="3" id="KW-1003">Cell membrane</keyword>
<evidence type="ECO:0000313" key="12">
    <source>
        <dbReference type="EMBL" id="ARP95127.1"/>
    </source>
</evidence>
<dbReference type="KEGG" id="bgm:CAL15_12515"/>
<feature type="transmembrane region" description="Helical" evidence="9">
    <location>
        <begin position="12"/>
        <end position="33"/>
    </location>
</feature>
<evidence type="ECO:0000256" key="4">
    <source>
        <dbReference type="ARBA" id="ARBA00022519"/>
    </source>
</evidence>
<dbReference type="RefSeq" id="WP_086078891.1">
    <property type="nucleotide sequence ID" value="NZ_CP021111.1"/>
</dbReference>
<dbReference type="Pfam" id="PF04290">
    <property type="entry name" value="DctQ"/>
    <property type="match status" value="1"/>
</dbReference>
<dbReference type="EMBL" id="CP021111">
    <property type="protein sequence ID" value="ARP95127.1"/>
    <property type="molecule type" value="Genomic_DNA"/>
</dbReference>
<comment type="subcellular location">
    <subcellularLocation>
        <location evidence="1 9">Cell inner membrane</location>
        <topology evidence="1 9">Multi-pass membrane protein</topology>
    </subcellularLocation>
</comment>
<organism evidence="12 13">
    <name type="scientific">Bordetella genomosp. 13</name>
    <dbReference type="NCBI Taxonomy" id="463040"/>
    <lineage>
        <taxon>Bacteria</taxon>
        <taxon>Pseudomonadati</taxon>
        <taxon>Pseudomonadota</taxon>
        <taxon>Betaproteobacteria</taxon>
        <taxon>Burkholderiales</taxon>
        <taxon>Alcaligenaceae</taxon>
        <taxon>Bordetella</taxon>
    </lineage>
</organism>
<dbReference type="Proteomes" id="UP000194161">
    <property type="component" value="Chromosome"/>
</dbReference>
<dbReference type="GO" id="GO:0005886">
    <property type="term" value="C:plasma membrane"/>
    <property type="evidence" value="ECO:0007669"/>
    <property type="project" value="UniProtKB-SubCell"/>
</dbReference>
<keyword evidence="7 9" id="KW-0472">Membrane</keyword>
<evidence type="ECO:0000256" key="9">
    <source>
        <dbReference type="RuleBase" id="RU369079"/>
    </source>
</evidence>
<evidence type="ECO:0000256" key="10">
    <source>
        <dbReference type="SAM" id="MobiDB-lite"/>
    </source>
</evidence>
<evidence type="ECO:0000256" key="7">
    <source>
        <dbReference type="ARBA" id="ARBA00023136"/>
    </source>
</evidence>
<feature type="transmembrane region" description="Helical" evidence="9">
    <location>
        <begin position="53"/>
        <end position="71"/>
    </location>
</feature>
<evidence type="ECO:0000259" key="11">
    <source>
        <dbReference type="Pfam" id="PF04290"/>
    </source>
</evidence>
<evidence type="ECO:0000256" key="1">
    <source>
        <dbReference type="ARBA" id="ARBA00004429"/>
    </source>
</evidence>
<keyword evidence="4 9" id="KW-0997">Cell inner membrane</keyword>
<feature type="region of interest" description="Disordered" evidence="10">
    <location>
        <begin position="192"/>
        <end position="218"/>
    </location>
</feature>
<name>A0A1W6ZCV5_9BORD</name>